<dbReference type="InterPro" id="IPR011047">
    <property type="entry name" value="Quinoprotein_ADH-like_sf"/>
</dbReference>
<evidence type="ECO:0000256" key="3">
    <source>
        <dbReference type="PROSITE-ProRule" id="PRU00221"/>
    </source>
</evidence>
<dbReference type="InterPro" id="IPR001680">
    <property type="entry name" value="WD40_rpt"/>
</dbReference>
<dbReference type="SUPFAM" id="SSF50978">
    <property type="entry name" value="WD40 repeat-like"/>
    <property type="match status" value="1"/>
</dbReference>
<dbReference type="OrthoDB" id="47276at2759"/>
<dbReference type="PROSITE" id="PS00678">
    <property type="entry name" value="WD_REPEATS_1"/>
    <property type="match status" value="1"/>
</dbReference>
<evidence type="ECO:0008006" key="8">
    <source>
        <dbReference type="Google" id="ProtNLM"/>
    </source>
</evidence>
<organism evidence="6 7">
    <name type="scientific">Triparma laevis f. longispina</name>
    <dbReference type="NCBI Taxonomy" id="1714387"/>
    <lineage>
        <taxon>Eukaryota</taxon>
        <taxon>Sar</taxon>
        <taxon>Stramenopiles</taxon>
        <taxon>Ochrophyta</taxon>
        <taxon>Bolidophyceae</taxon>
        <taxon>Parmales</taxon>
        <taxon>Triparmaceae</taxon>
        <taxon>Triparma</taxon>
    </lineage>
</organism>
<comment type="caution">
    <text evidence="6">The sequence shown here is derived from an EMBL/GenBank/DDBJ whole genome shotgun (WGS) entry which is preliminary data.</text>
</comment>
<gene>
    <name evidence="6" type="ORF">TrLO_g2331</name>
</gene>
<evidence type="ECO:0000256" key="4">
    <source>
        <dbReference type="SAM" id="Coils"/>
    </source>
</evidence>
<dbReference type="EMBL" id="BRXW01000128">
    <property type="protein sequence ID" value="GMI08705.1"/>
    <property type="molecule type" value="Genomic_DNA"/>
</dbReference>
<keyword evidence="1 3" id="KW-0853">WD repeat</keyword>
<dbReference type="Pfam" id="PF00400">
    <property type="entry name" value="WD40"/>
    <property type="match status" value="2"/>
</dbReference>
<keyword evidence="7" id="KW-1185">Reference proteome</keyword>
<dbReference type="PANTHER" id="PTHR32215:SF0">
    <property type="entry name" value="CILIA- AND FLAGELLA-ASSOCIATED PROTEIN 57"/>
    <property type="match status" value="1"/>
</dbReference>
<dbReference type="PANTHER" id="PTHR32215">
    <property type="entry name" value="CILIA- AND FLAGELLA-ASSOCIATED PROTEIN 57"/>
    <property type="match status" value="1"/>
</dbReference>
<name>A0A9W7CEY4_9STRA</name>
<feature type="region of interest" description="Disordered" evidence="5">
    <location>
        <begin position="1136"/>
        <end position="1162"/>
    </location>
</feature>
<keyword evidence="4" id="KW-0175">Coiled coil</keyword>
<dbReference type="InterPro" id="IPR036322">
    <property type="entry name" value="WD40_repeat_dom_sf"/>
</dbReference>
<evidence type="ECO:0000313" key="7">
    <source>
        <dbReference type="Proteomes" id="UP001165122"/>
    </source>
</evidence>
<dbReference type="AlphaFoldDB" id="A0A9W7CEY4"/>
<evidence type="ECO:0000256" key="2">
    <source>
        <dbReference type="ARBA" id="ARBA00022737"/>
    </source>
</evidence>
<feature type="coiled-coil region" evidence="4">
    <location>
        <begin position="874"/>
        <end position="922"/>
    </location>
</feature>
<feature type="compositionally biased region" description="Polar residues" evidence="5">
    <location>
        <begin position="1144"/>
        <end position="1160"/>
    </location>
</feature>
<dbReference type="Gene3D" id="2.130.10.10">
    <property type="entry name" value="YVTN repeat-like/Quinoprotein amine dehydrogenase"/>
    <property type="match status" value="2"/>
</dbReference>
<protein>
    <recommendedName>
        <fullName evidence="8">WD repeat-containing protein 65</fullName>
    </recommendedName>
</protein>
<evidence type="ECO:0000256" key="5">
    <source>
        <dbReference type="SAM" id="MobiDB-lite"/>
    </source>
</evidence>
<dbReference type="SMART" id="SM00320">
    <property type="entry name" value="WD40"/>
    <property type="match status" value="8"/>
</dbReference>
<dbReference type="InterPro" id="IPR015943">
    <property type="entry name" value="WD40/YVTN_repeat-like_dom_sf"/>
</dbReference>
<feature type="coiled-coil region" evidence="4">
    <location>
        <begin position="665"/>
        <end position="750"/>
    </location>
</feature>
<dbReference type="InterPro" id="IPR019775">
    <property type="entry name" value="WD40_repeat_CS"/>
</dbReference>
<dbReference type="SUPFAM" id="SSF50998">
    <property type="entry name" value="Quinoprotein alcohol dehydrogenase-like"/>
    <property type="match status" value="1"/>
</dbReference>
<evidence type="ECO:0000256" key="1">
    <source>
        <dbReference type="ARBA" id="ARBA00022574"/>
    </source>
</evidence>
<dbReference type="Proteomes" id="UP001165122">
    <property type="component" value="Unassembled WGS sequence"/>
</dbReference>
<evidence type="ECO:0000313" key="6">
    <source>
        <dbReference type="EMBL" id="GMI08705.1"/>
    </source>
</evidence>
<dbReference type="PROSITE" id="PS50082">
    <property type="entry name" value="WD_REPEATS_2"/>
    <property type="match status" value="1"/>
</dbReference>
<keyword evidence="2" id="KW-0677">Repeat</keyword>
<proteinExistence type="predicted"/>
<feature type="repeat" description="WD" evidence="3">
    <location>
        <begin position="474"/>
        <end position="515"/>
    </location>
</feature>
<dbReference type="InterPro" id="IPR052993">
    <property type="entry name" value="CFA-57"/>
</dbReference>
<sequence length="1206" mass="137938">MSSGLQNRFIFGVNGNIKHNVDFVEDSVISYVAGHNLVFYDQMEKRQKFIHGRESASGISSVSLCPNKKYIAIAEKGDTASIAVYNIRTLRKFKNLHYDKWSTKTVVNMAFSADNQLLLTLGGAPDWTLVCWNWNKAKVLSYVQVSEHSPLYQTSFCPLDASVACVSGKDKLCFYRVLDNELRVIPSSTLTDTNVLCHAWMKQPEDHLVVGTDDGDLLVYEKSSLLCKLAQSPKNMGLASSSSGENADSSFSGPIRIESLVAVSKGFIAGCSNATFRLYSLVTDRPASASDMFQCSCTWSVINHSSEIMSMSLSPNEDSLVAVLSDNQIVQCSMVNPNNVKNEDVKDVMCKFHGPGAITGMDLCVRKPLAVTSGMDKTVRIWNYMDFKLEFFKTFNEDPLSVAFHPSGLHLLIGFADKLRLMNVLMDDIRPFREVSIKMCKECCFSHGGQYFAAVNGNIICIFDFYTGEKVQDMRGHNSKVKGLTWGDDDSTLISCGQDGAVYLWNVAKGTRIGDFVQKGIMYNCAIGNNEHIWAVGSEKMIRQLELPDMNTKVVCDSDVPLGQIILSHSQHAMFAVTAVDKKPGCVRAYAFPLGGEYLEYPCLGGPVTRMRISHNDQFLFVADDVGNLCVFSVKDKSDKRSLTGKTDSGAMAWSEEVLVTKSDLEEKHALMQELKNKVDELALHNEYQLRLKDMNYTEKIKEQTEKFTQDLEQDKNKYELLSEEKNDMEMEYEERLKQMDEKHQHQLQELEGSYQQKIMGEVERYQHQCHERDLQKDRWENQQRMLIGTHEKYVSELTEDFEQKLDEDKSLRITYEEEKGDLQREFDEVKMQLEDDIDTEIQNLRSKYDQQLTAEREATLRFKGENGIMKKKFTVLQKEIEDQKEEIKLLLEKEKELHEQIKALEREIQAHKREIKSRDDTIGEKEKKIYELKKKNQELEKFKFVLDYKIKELKRQIEPRETEISNMKGQIKDMDKELETYHKSNAQLDLMIGELRAKLDSMQKEILGQRKIIGDQESLMRRCKSELHECAQVIQSPKDLEEKISKLYKQHVQKNNTVQKNDVDNAVQDEYARHHEFLEKTLQSLKIKFAKDVKAHKSINVSLMQNNIQIIQEISQQRDSNKMTKQMLAAKLGDYKLRRQRDNNTPGTTSPRLSSSNSIGDAGAIQQLEINKRRMAELRGVVKQMENEIVNSRGTKEGGILPSLN</sequence>
<dbReference type="PROSITE" id="PS50294">
    <property type="entry name" value="WD_REPEATS_REGION"/>
    <property type="match status" value="1"/>
</dbReference>
<reference evidence="7" key="1">
    <citation type="journal article" date="2023" name="Commun. Biol.">
        <title>Genome analysis of Parmales, the sister group of diatoms, reveals the evolutionary specialization of diatoms from phago-mixotrophs to photoautotrophs.</title>
        <authorList>
            <person name="Ban H."/>
            <person name="Sato S."/>
            <person name="Yoshikawa S."/>
            <person name="Yamada K."/>
            <person name="Nakamura Y."/>
            <person name="Ichinomiya M."/>
            <person name="Sato N."/>
            <person name="Blanc-Mathieu R."/>
            <person name="Endo H."/>
            <person name="Kuwata A."/>
            <person name="Ogata H."/>
        </authorList>
    </citation>
    <scope>NUCLEOTIDE SEQUENCE [LARGE SCALE GENOMIC DNA]</scope>
    <source>
        <strain evidence="7">NIES 3700</strain>
    </source>
</reference>
<accession>A0A9W7CEY4</accession>